<evidence type="ECO:0000313" key="2">
    <source>
        <dbReference type="EnsemblMetazoa" id="GAUT042030-PA"/>
    </source>
</evidence>
<feature type="transmembrane region" description="Helical" evidence="1">
    <location>
        <begin position="25"/>
        <end position="45"/>
    </location>
</feature>
<keyword evidence="1" id="KW-1133">Transmembrane helix</keyword>
<keyword evidence="3" id="KW-1185">Reference proteome</keyword>
<keyword evidence="1" id="KW-0472">Membrane</keyword>
<organism evidence="2 3">
    <name type="scientific">Glossina austeni</name>
    <name type="common">Savannah tsetse fly</name>
    <dbReference type="NCBI Taxonomy" id="7395"/>
    <lineage>
        <taxon>Eukaryota</taxon>
        <taxon>Metazoa</taxon>
        <taxon>Ecdysozoa</taxon>
        <taxon>Arthropoda</taxon>
        <taxon>Hexapoda</taxon>
        <taxon>Insecta</taxon>
        <taxon>Pterygota</taxon>
        <taxon>Neoptera</taxon>
        <taxon>Endopterygota</taxon>
        <taxon>Diptera</taxon>
        <taxon>Brachycera</taxon>
        <taxon>Muscomorpha</taxon>
        <taxon>Hippoboscoidea</taxon>
        <taxon>Glossinidae</taxon>
        <taxon>Glossina</taxon>
    </lineage>
</organism>
<name>A0A1A9VMS8_GLOAU</name>
<evidence type="ECO:0000313" key="3">
    <source>
        <dbReference type="Proteomes" id="UP000078200"/>
    </source>
</evidence>
<evidence type="ECO:0000256" key="1">
    <source>
        <dbReference type="SAM" id="Phobius"/>
    </source>
</evidence>
<accession>A0A1A9VMS8</accession>
<dbReference type="AlphaFoldDB" id="A0A1A9VMS8"/>
<keyword evidence="1" id="KW-0812">Transmembrane</keyword>
<sequence>MTIFRHQLLLNADSGDGDGDGDGEMMVIAVVVIFVVALVIFNLNINVLGRESNLMFISFFGAFLSKLTTNFGRDLMNKRLSFIHRQCTFDSIGRLRRLGRMSKLRRNDFNHSVTPFLNSQLMTAITMPTIV</sequence>
<dbReference type="EnsemblMetazoa" id="GAUT042030-RA">
    <property type="protein sequence ID" value="GAUT042030-PA"/>
    <property type="gene ID" value="GAUT042030"/>
</dbReference>
<dbReference type="VEuPathDB" id="VectorBase:GAUT042030"/>
<dbReference type="Proteomes" id="UP000078200">
    <property type="component" value="Unassembled WGS sequence"/>
</dbReference>
<protein>
    <submittedName>
        <fullName evidence="2">Uncharacterized protein</fullName>
    </submittedName>
</protein>
<proteinExistence type="predicted"/>
<reference evidence="2" key="1">
    <citation type="submission" date="2020-05" db="UniProtKB">
        <authorList>
            <consortium name="EnsemblMetazoa"/>
        </authorList>
    </citation>
    <scope>IDENTIFICATION</scope>
    <source>
        <strain evidence="2">TTRI</strain>
    </source>
</reference>